<dbReference type="OrthoDB" id="6713581at2"/>
<dbReference type="GO" id="GO:0016757">
    <property type="term" value="F:glycosyltransferase activity"/>
    <property type="evidence" value="ECO:0007669"/>
    <property type="project" value="InterPro"/>
</dbReference>
<dbReference type="Pfam" id="PF00534">
    <property type="entry name" value="Glycos_transf_1"/>
    <property type="match status" value="1"/>
</dbReference>
<accession>A0A223EFF0</accession>
<dbReference type="RefSeq" id="WP_063235380.1">
    <property type="nucleotide sequence ID" value="NZ_BCVO01000025.1"/>
</dbReference>
<proteinExistence type="predicted"/>
<dbReference type="PANTHER" id="PTHR12526:SF630">
    <property type="entry name" value="GLYCOSYLTRANSFERASE"/>
    <property type="match status" value="1"/>
</dbReference>
<organism evidence="2 3">
    <name type="scientific">Peribacillus simplex NBRC 15720 = DSM 1321</name>
    <dbReference type="NCBI Taxonomy" id="1349754"/>
    <lineage>
        <taxon>Bacteria</taxon>
        <taxon>Bacillati</taxon>
        <taxon>Bacillota</taxon>
        <taxon>Bacilli</taxon>
        <taxon>Bacillales</taxon>
        <taxon>Bacillaceae</taxon>
        <taxon>Peribacillus</taxon>
    </lineage>
</organism>
<name>A0A223EFF0_9BACI</name>
<sequence>MEESINLYELTFSEKDRYVIITNAYPHEDQLYRNGFIHRRVKAYLDEGLKVDVFVLHPAYKKAEKYTYENVPVYRGTEQHLRIFLNHKVHKKALIHFVNPKMVQAIKETNTDLPIITWIHGFETEAWHRRWFNFLESPESLRKILEMSDDYYVAQLSFMNWFYQTNELDTTFVHISKWFKEHIAECDARAESKNSVIIPNVIDDNLFNFIEKPVDMRTKVLSIRPYASRKYANDLSVKAVLELSKRPYFDKLEFAFYGDGKLFDQTVEPIRDFENVTIHKGFLSQEQIAALHKEYGIFLCPTRLDSQGVSMCEAMSSGLVPISTDITAIPEFVKHDVSGLLTKPESPIEIADAIERLYYNSDVFLRVSKQASQSIWEKCAVDVVIKRELEIIQG</sequence>
<reference evidence="2 3" key="1">
    <citation type="submission" date="2016-10" db="EMBL/GenBank/DDBJ databases">
        <title>The whole genome sequencing and assembly of Bacillus simplex DSM 1321 strain.</title>
        <authorList>
            <person name="Park M.-K."/>
            <person name="Lee Y.-J."/>
            <person name="Yi H."/>
            <person name="Bahn Y.-S."/>
            <person name="Kim J.F."/>
            <person name="Lee D.-W."/>
        </authorList>
    </citation>
    <scope>NUCLEOTIDE SEQUENCE [LARGE SCALE GENOMIC DNA]</scope>
    <source>
        <strain evidence="2 3">DSM 1321</strain>
    </source>
</reference>
<dbReference type="GeneID" id="56472727"/>
<dbReference type="SUPFAM" id="SSF53756">
    <property type="entry name" value="UDP-Glycosyltransferase/glycogen phosphorylase"/>
    <property type="match status" value="1"/>
</dbReference>
<protein>
    <recommendedName>
        <fullName evidence="1">Glycosyl transferase family 1 domain-containing protein</fullName>
    </recommendedName>
</protein>
<evidence type="ECO:0000313" key="3">
    <source>
        <dbReference type="Proteomes" id="UP000214618"/>
    </source>
</evidence>
<evidence type="ECO:0000259" key="1">
    <source>
        <dbReference type="Pfam" id="PF00534"/>
    </source>
</evidence>
<dbReference type="EMBL" id="CP017704">
    <property type="protein sequence ID" value="ASS93961.1"/>
    <property type="molecule type" value="Genomic_DNA"/>
</dbReference>
<dbReference type="InterPro" id="IPR001296">
    <property type="entry name" value="Glyco_trans_1"/>
</dbReference>
<dbReference type="Proteomes" id="UP000214618">
    <property type="component" value="Chromosome"/>
</dbReference>
<dbReference type="CDD" id="cd03801">
    <property type="entry name" value="GT4_PimA-like"/>
    <property type="match status" value="1"/>
</dbReference>
<feature type="domain" description="Glycosyl transferase family 1" evidence="1">
    <location>
        <begin position="216"/>
        <end position="370"/>
    </location>
</feature>
<gene>
    <name evidence="2" type="ORF">BS1321_08280</name>
</gene>
<dbReference type="AlphaFoldDB" id="A0A223EFF0"/>
<dbReference type="Gene3D" id="3.40.50.2000">
    <property type="entry name" value="Glycogen Phosphorylase B"/>
    <property type="match status" value="2"/>
</dbReference>
<dbReference type="PANTHER" id="PTHR12526">
    <property type="entry name" value="GLYCOSYLTRANSFERASE"/>
    <property type="match status" value="1"/>
</dbReference>
<evidence type="ECO:0000313" key="2">
    <source>
        <dbReference type="EMBL" id="ASS93961.1"/>
    </source>
</evidence>